<reference evidence="1" key="2">
    <citation type="submission" date="2024-03" db="EMBL/GenBank/DDBJ databases">
        <authorList>
            <person name="Ni Y."/>
            <person name="Xu T."/>
            <person name="Yan S."/>
            <person name="Chen L."/>
            <person name="Wang Y."/>
        </authorList>
    </citation>
    <scope>NUCLEOTIDE SEQUENCE</scope>
    <source>
        <strain evidence="1">NYM1</strain>
    </source>
</reference>
<reference evidence="1" key="1">
    <citation type="journal article" date="2024" name="Environ. Microbiol. Rep.">
        <title>Hiding in plain sight: The discovery of complete genomes of 11 hypothetical spindle-shaped viruses that putatively infect mesophilic ammonia-oxidizing archaea.</title>
        <authorList>
            <person name="Ni Y."/>
            <person name="Xu T."/>
            <person name="Yan S."/>
            <person name="Chen L."/>
            <person name="Wang Y."/>
        </authorList>
    </citation>
    <scope>NUCLEOTIDE SEQUENCE</scope>
    <source>
        <strain evidence="1">NYM1</strain>
    </source>
</reference>
<protein>
    <submittedName>
        <fullName evidence="1">ORF37</fullName>
    </submittedName>
</protein>
<dbReference type="EMBL" id="BK067792">
    <property type="protein sequence ID" value="DBA52244.1"/>
    <property type="molecule type" value="Genomic_DNA"/>
</dbReference>
<proteinExistence type="predicted"/>
<name>A0AAT9JB20_9VIRU</name>
<accession>A0AAT9JB20</accession>
<organism evidence="1">
    <name type="scientific">Nitrosopumilaceae spindle-shaped virus</name>
    <dbReference type="NCBI Taxonomy" id="3065433"/>
    <lineage>
        <taxon>Viruses</taxon>
    </lineage>
</organism>
<sequence>MSLLIKPKIKNKCRVCTKQIDYPFNVHESCIDNLLGKKK</sequence>
<evidence type="ECO:0000313" key="1">
    <source>
        <dbReference type="EMBL" id="DBA52244.1"/>
    </source>
</evidence>